<gene>
    <name evidence="1" type="ORF">LKD36_01255</name>
</gene>
<evidence type="ECO:0000313" key="1">
    <source>
        <dbReference type="EMBL" id="MCC2124801.1"/>
    </source>
</evidence>
<dbReference type="EMBL" id="JAJEPS010000001">
    <property type="protein sequence ID" value="MCC2124801.1"/>
    <property type="molecule type" value="Genomic_DNA"/>
</dbReference>
<dbReference type="AlphaFoldDB" id="A0AAE3A2B2"/>
<keyword evidence="2" id="KW-1185">Reference proteome</keyword>
<protein>
    <submittedName>
        <fullName evidence="1">Uncharacterized protein</fullName>
    </submittedName>
</protein>
<comment type="caution">
    <text evidence="1">The sequence shown here is derived from an EMBL/GenBank/DDBJ whole genome shotgun (WGS) entry which is preliminary data.</text>
</comment>
<organism evidence="1 2">
    <name type="scientific">Hominiventricola filiformis</name>
    <dbReference type="NCBI Taxonomy" id="2885352"/>
    <lineage>
        <taxon>Bacteria</taxon>
        <taxon>Bacillati</taxon>
        <taxon>Bacillota</taxon>
        <taxon>Clostridia</taxon>
        <taxon>Lachnospirales</taxon>
        <taxon>Lachnospiraceae</taxon>
        <taxon>Hominiventricola</taxon>
    </lineage>
</organism>
<dbReference type="Proteomes" id="UP001198220">
    <property type="component" value="Unassembled WGS sequence"/>
</dbReference>
<proteinExistence type="predicted"/>
<reference evidence="1 2" key="1">
    <citation type="submission" date="2021-10" db="EMBL/GenBank/DDBJ databases">
        <title>Anaerobic single-cell dispensing facilitates the cultivation of human gut bacteria.</title>
        <authorList>
            <person name="Afrizal A."/>
        </authorList>
    </citation>
    <scope>NUCLEOTIDE SEQUENCE [LARGE SCALE GENOMIC DNA]</scope>
    <source>
        <strain evidence="1 2">CLA-AA-H276</strain>
    </source>
</reference>
<name>A0AAE3A2B2_9FIRM</name>
<sequence>MSFKELVEQDNKTVFMNLDEFADTHVIGGKEMPCIIDNNEMIDREKRYQYKRSLYADGVYLKEVLLYVKAEDFGPLPAVGRLLTLDKKSYIVSDAIDEGGIYSISLEANKT</sequence>
<evidence type="ECO:0000313" key="2">
    <source>
        <dbReference type="Proteomes" id="UP001198220"/>
    </source>
</evidence>
<accession>A0AAE3A2B2</accession>